<dbReference type="Proteomes" id="UP000269998">
    <property type="component" value="Chromosome"/>
</dbReference>
<gene>
    <name evidence="1" type="ORF">MB901379_01569</name>
</gene>
<dbReference type="SUPFAM" id="SSF53335">
    <property type="entry name" value="S-adenosyl-L-methionine-dependent methyltransferases"/>
    <property type="match status" value="1"/>
</dbReference>
<keyword evidence="2" id="KW-1185">Reference proteome</keyword>
<evidence type="ECO:0008006" key="3">
    <source>
        <dbReference type="Google" id="ProtNLM"/>
    </source>
</evidence>
<dbReference type="EMBL" id="LR130759">
    <property type="protein sequence ID" value="VDM88015.1"/>
    <property type="molecule type" value="Genomic_DNA"/>
</dbReference>
<dbReference type="OrthoDB" id="799111at2"/>
<dbReference type="KEGG" id="mbai:MB901379_01569"/>
<evidence type="ECO:0000313" key="1">
    <source>
        <dbReference type="EMBL" id="VDM88015.1"/>
    </source>
</evidence>
<sequence>MRASEAAKAFVWRASEELWNNGQYYLGRDRRVNRIRVTQRALAGIAAPAYLEIGVSHGFAFRRISADEKIAVDPQFLLSARSRKLAGAKARATHYFDTTSDDFFANETALLERRGIDVALIDGLHTYQQVVCDVENTLRYLRDDGVIVLHDCNPARASIGFPATSYADFRAHNRAWDVFWSGDVWKAIVHLRSTRPDLRVAVLNCDFGVGIIRKGAAESRLPYSAAEVEALTYADLAADRERLLNLKPPAYLDEFLSSEQRISPKI</sequence>
<dbReference type="RefSeq" id="WP_158016047.1">
    <property type="nucleotide sequence ID" value="NZ_CBCSKE010000032.1"/>
</dbReference>
<protein>
    <recommendedName>
        <fullName evidence="3">Biotin carboxyl carrier protein</fullName>
    </recommendedName>
</protein>
<proteinExistence type="predicted"/>
<reference evidence="2" key="1">
    <citation type="submission" date="2018-02" db="EMBL/GenBank/DDBJ databases">
        <authorList>
            <person name="Seth-Smith MB H."/>
            <person name="Seth-Smith H."/>
        </authorList>
    </citation>
    <scope>NUCLEOTIDE SEQUENCE [LARGE SCALE GENOMIC DNA]</scope>
</reference>
<name>A0A3S4CAE2_9MYCO</name>
<dbReference type="InterPro" id="IPR029063">
    <property type="entry name" value="SAM-dependent_MTases_sf"/>
</dbReference>
<dbReference type="AlphaFoldDB" id="A0A3S4CAE2"/>
<evidence type="ECO:0000313" key="2">
    <source>
        <dbReference type="Proteomes" id="UP000269998"/>
    </source>
</evidence>
<accession>A0A3S4CAE2</accession>
<dbReference type="Gene3D" id="3.40.50.150">
    <property type="entry name" value="Vaccinia Virus protein VP39"/>
    <property type="match status" value="1"/>
</dbReference>
<dbReference type="Pfam" id="PF13578">
    <property type="entry name" value="Methyltransf_24"/>
    <property type="match status" value="1"/>
</dbReference>
<organism evidence="1 2">
    <name type="scientific">Mycobacterium basiliense</name>
    <dbReference type="NCBI Taxonomy" id="2094119"/>
    <lineage>
        <taxon>Bacteria</taxon>
        <taxon>Bacillati</taxon>
        <taxon>Actinomycetota</taxon>
        <taxon>Actinomycetes</taxon>
        <taxon>Mycobacteriales</taxon>
        <taxon>Mycobacteriaceae</taxon>
        <taxon>Mycobacterium</taxon>
    </lineage>
</organism>